<accession>A0A1P8V0P9</accession>
<dbReference type="RefSeq" id="WP_076706138.1">
    <property type="nucleotide sequence ID" value="NZ_CP015094.1"/>
</dbReference>
<dbReference type="InterPro" id="IPR004263">
    <property type="entry name" value="Exostosin"/>
</dbReference>
<protein>
    <submittedName>
        <fullName evidence="2">Exostosin family protein</fullName>
    </submittedName>
</protein>
<keyword evidence="3" id="KW-1185">Reference proteome</keyword>
<dbReference type="InterPro" id="IPR040911">
    <property type="entry name" value="Exostosin_GT47"/>
</dbReference>
<proteinExistence type="predicted"/>
<dbReference type="OrthoDB" id="5291101at2"/>
<dbReference type="PANTHER" id="PTHR11062">
    <property type="entry name" value="EXOSTOSIN HEPARAN SULFATE GLYCOSYLTRANSFERASE -RELATED"/>
    <property type="match status" value="1"/>
</dbReference>
<evidence type="ECO:0000313" key="3">
    <source>
        <dbReference type="Proteomes" id="UP000187059"/>
    </source>
</evidence>
<gene>
    <name evidence="2" type="ORF">Ga0080574_TMP4904</name>
</gene>
<dbReference type="EMBL" id="CP015094">
    <property type="protein sequence ID" value="APZ55186.1"/>
    <property type="molecule type" value="Genomic_DNA"/>
</dbReference>
<name>A0A1P8V0P9_9RHOB</name>
<evidence type="ECO:0000259" key="1">
    <source>
        <dbReference type="Pfam" id="PF03016"/>
    </source>
</evidence>
<organism evidence="2 3">
    <name type="scientific">Salipiger abyssi</name>
    <dbReference type="NCBI Taxonomy" id="1250539"/>
    <lineage>
        <taxon>Bacteria</taxon>
        <taxon>Pseudomonadati</taxon>
        <taxon>Pseudomonadota</taxon>
        <taxon>Alphaproteobacteria</taxon>
        <taxon>Rhodobacterales</taxon>
        <taxon>Roseobacteraceae</taxon>
        <taxon>Salipiger</taxon>
    </lineage>
</organism>
<evidence type="ECO:0000313" key="2">
    <source>
        <dbReference type="EMBL" id="APZ55186.1"/>
    </source>
</evidence>
<keyword evidence="2" id="KW-0614">Plasmid</keyword>
<dbReference type="Proteomes" id="UP000187059">
    <property type="component" value="Plasmid pPABY6"/>
</dbReference>
<geneLocation type="plasmid" evidence="3">
    <name>ppaby6</name>
</geneLocation>
<dbReference type="Pfam" id="PF03016">
    <property type="entry name" value="Exostosin_GT47"/>
    <property type="match status" value="1"/>
</dbReference>
<feature type="domain" description="Exostosin GT47" evidence="1">
    <location>
        <begin position="378"/>
        <end position="539"/>
    </location>
</feature>
<dbReference type="AlphaFoldDB" id="A0A1P8V0P9"/>
<reference evidence="2 3" key="1">
    <citation type="submission" date="2016-04" db="EMBL/GenBank/DDBJ databases">
        <title>Deep-sea bacteria in the southern Pacific.</title>
        <authorList>
            <person name="Tang K."/>
        </authorList>
    </citation>
    <scope>NUCLEOTIDE SEQUENCE [LARGE SCALE GENOMIC DNA]</scope>
    <source>
        <strain evidence="2 3">JLT2014</strain>
        <plasmid evidence="3">ppaby6</plasmid>
    </source>
</reference>
<dbReference type="KEGG" id="paby:Ga0080574_TMP4904"/>
<sequence>MKKAIHLYTPYYLSDDHERQKELDLCLKKNVETKEVDRIFLMVDDGHEPPIKSDKITVLPIPARPTYRDWLDLTERHSTGALSVLANSDIYLDKTVTELHKVFDASGHALAAISRYEIEGDKITMHKNPQWSQDVWVVDGTVPVPDQIKQKMTIPLGVPRCDNKIGYVFSVHGYDIFNPCKFVRTYHLHETQLRAYDNHVDKRILGGIAWVYPSETITEPSKMVFDVWTLKPEPVERIKVNDTIIVKEKQGLGQPKRKKSDLIVAYDHNWQFPAITEQHAFNMLSERLDARHADGRVLYFAFPWATLIDNLLHNKKNPEKTAFLKQKLLSFKPRLAAAETVVTTCQHIHMLRFQSLFDEMGITDIFWSHAVKTQPALPEHKGIALHPFPLYPVQAKDIWNEPPLRKKHLYSFVGAKANQYYLTQSRNIIIDELTKTNTGLIVGNDTWHYNKVVYDYQVRGLADKPDALVDNKASDNFKQILRESVFSLCPSGTGPNSIRLWESIGLGSIPVILADNLALPGNPALWEQAAVFCKEDKASILKLPGVLKKIHADPQMLQRKRHAMAQIWKLYGIENFVHDIQKLILERSQDAAQRPARAAAAAAPAPASGPLSLNSITTDILLTPEKAKARLKKEKPLIQDLLGKASAAQKDIFARALETRNLKTDWDQA</sequence>
<dbReference type="GO" id="GO:0016757">
    <property type="term" value="F:glycosyltransferase activity"/>
    <property type="evidence" value="ECO:0007669"/>
    <property type="project" value="InterPro"/>
</dbReference>